<proteinExistence type="predicted"/>
<evidence type="ECO:0000313" key="2">
    <source>
        <dbReference type="Proteomes" id="UP000784919"/>
    </source>
</evidence>
<organism evidence="1 2">
    <name type="scientific">Claviceps arundinis</name>
    <dbReference type="NCBI Taxonomy" id="1623583"/>
    <lineage>
        <taxon>Eukaryota</taxon>
        <taxon>Fungi</taxon>
        <taxon>Dikarya</taxon>
        <taxon>Ascomycota</taxon>
        <taxon>Pezizomycotina</taxon>
        <taxon>Sordariomycetes</taxon>
        <taxon>Hypocreomycetidae</taxon>
        <taxon>Hypocreales</taxon>
        <taxon>Clavicipitaceae</taxon>
        <taxon>Claviceps</taxon>
    </lineage>
</organism>
<dbReference type="OrthoDB" id="4850545at2759"/>
<sequence length="196" mass="22686">MEPPDRGSVRDMPAHAAAPDYLRRVDTPMLRDRFQALVDLLLSPRAGGGYPPQPRQSFFGYGPKNSEDPYALNRTFDIMHRFEDLYTEKNKYIGKELDFFVPKFQLFCDRCRIYSVPEDALRRLFPTMLTGRAGQYYVHYLSMTSMGFDEIVLAIHAHFETSCDHDMILEDLTLQKIMAENRGKTQLECFELLISG</sequence>
<accession>A0A9P7SQQ8</accession>
<dbReference type="AlphaFoldDB" id="A0A9P7SQQ8"/>
<evidence type="ECO:0000313" key="1">
    <source>
        <dbReference type="EMBL" id="KAG5969644.1"/>
    </source>
</evidence>
<protein>
    <submittedName>
        <fullName evidence="1">Uncharacterized protein</fullName>
    </submittedName>
</protein>
<reference evidence="1" key="1">
    <citation type="journal article" date="2020" name="bioRxiv">
        <title>Whole genome comparisons of ergot fungi reveals the divergence and evolution of species within the genus Claviceps are the result of varying mechanisms driving genome evolution and host range expansion.</title>
        <authorList>
            <person name="Wyka S.A."/>
            <person name="Mondo S.J."/>
            <person name="Liu M."/>
            <person name="Dettman J."/>
            <person name="Nalam V."/>
            <person name="Broders K.D."/>
        </authorList>
    </citation>
    <scope>NUCLEOTIDE SEQUENCE</scope>
    <source>
        <strain evidence="1">CCC 1102</strain>
    </source>
</reference>
<gene>
    <name evidence="1" type="ORF">E4U56_008233</name>
</gene>
<name>A0A9P7SQQ8_9HYPO</name>
<dbReference type="EMBL" id="SRPS01000090">
    <property type="protein sequence ID" value="KAG5969644.1"/>
    <property type="molecule type" value="Genomic_DNA"/>
</dbReference>
<dbReference type="Proteomes" id="UP000784919">
    <property type="component" value="Unassembled WGS sequence"/>
</dbReference>
<comment type="caution">
    <text evidence="1">The sequence shown here is derived from an EMBL/GenBank/DDBJ whole genome shotgun (WGS) entry which is preliminary data.</text>
</comment>